<evidence type="ECO:0000259" key="2">
    <source>
        <dbReference type="Pfam" id="PF00582"/>
    </source>
</evidence>
<evidence type="ECO:0000313" key="4">
    <source>
        <dbReference type="Proteomes" id="UP001140230"/>
    </source>
</evidence>
<gene>
    <name evidence="3" type="ORF">NY667_04665</name>
</gene>
<reference evidence="3" key="2">
    <citation type="submission" date="2022-08" db="EMBL/GenBank/DDBJ databases">
        <authorList>
            <person name="Iruegas-Bocardo F."/>
            <person name="Weisberg A.J."/>
            <person name="Riutta E.R."/>
            <person name="Kilday K."/>
            <person name="Bonkowski J.C."/>
            <person name="Creswell T."/>
            <person name="Daughtrey M.L."/>
            <person name="Rane K."/>
            <person name="Grunwald N.J."/>
            <person name="Chang J.H."/>
            <person name="Putnam M.L."/>
        </authorList>
    </citation>
    <scope>NUCLEOTIDE SEQUENCE</scope>
    <source>
        <strain evidence="3">22-338</strain>
    </source>
</reference>
<dbReference type="RefSeq" id="WP_104549108.1">
    <property type="nucleotide sequence ID" value="NZ_CP168173.1"/>
</dbReference>
<dbReference type="PANTHER" id="PTHR46268">
    <property type="entry name" value="STRESS RESPONSE PROTEIN NHAX"/>
    <property type="match status" value="1"/>
</dbReference>
<dbReference type="Pfam" id="PF00582">
    <property type="entry name" value="Usp"/>
    <property type="match status" value="2"/>
</dbReference>
<dbReference type="Gene3D" id="3.40.50.12370">
    <property type="match status" value="1"/>
</dbReference>
<name>A0A9X3YZH4_9XANT</name>
<protein>
    <submittedName>
        <fullName evidence="3">Universal stress protein</fullName>
    </submittedName>
</protein>
<organism evidence="3 4">
    <name type="scientific">Xanthomonas hortorum pv. hederae</name>
    <dbReference type="NCBI Taxonomy" id="453603"/>
    <lineage>
        <taxon>Bacteria</taxon>
        <taxon>Pseudomonadati</taxon>
        <taxon>Pseudomonadota</taxon>
        <taxon>Gammaproteobacteria</taxon>
        <taxon>Lysobacterales</taxon>
        <taxon>Lysobacteraceae</taxon>
        <taxon>Xanthomonas</taxon>
    </lineage>
</organism>
<dbReference type="PRINTS" id="PR01438">
    <property type="entry name" value="UNVRSLSTRESS"/>
</dbReference>
<comment type="caution">
    <text evidence="3">The sequence shown here is derived from an EMBL/GenBank/DDBJ whole genome shotgun (WGS) entry which is preliminary data.</text>
</comment>
<feature type="domain" description="UspA" evidence="2">
    <location>
        <begin position="157"/>
        <end position="279"/>
    </location>
</feature>
<evidence type="ECO:0000256" key="1">
    <source>
        <dbReference type="ARBA" id="ARBA00008791"/>
    </source>
</evidence>
<dbReference type="InterPro" id="IPR006016">
    <property type="entry name" value="UspA"/>
</dbReference>
<dbReference type="EMBL" id="JANWTP010000009">
    <property type="protein sequence ID" value="MDC8637114.1"/>
    <property type="molecule type" value="Genomic_DNA"/>
</dbReference>
<accession>A0A9X3YZH4</accession>
<feature type="domain" description="UspA" evidence="2">
    <location>
        <begin position="4"/>
        <end position="120"/>
    </location>
</feature>
<comment type="similarity">
    <text evidence="1">Belongs to the universal stress protein A family.</text>
</comment>
<dbReference type="CDD" id="cd00293">
    <property type="entry name" value="USP-like"/>
    <property type="match status" value="1"/>
</dbReference>
<reference evidence="3" key="1">
    <citation type="journal article" date="2022" name="Phytopathology">
        <title>Whole genome sequencing-based tracing of a 2022 introduction and outbreak of Xanthomonas hortorum pv. pelargonii.</title>
        <authorList>
            <person name="Iruegas Bocardo F."/>
            <person name="Weisberg A.J."/>
            <person name="Riutta E.R."/>
            <person name="Kilday K.B."/>
            <person name="Bonkowski J.C."/>
            <person name="Creswell T.C."/>
            <person name="Daughtrey M."/>
            <person name="Rane K.K."/>
            <person name="Grunwald N.J."/>
            <person name="Chang J.H."/>
            <person name="Putnam M."/>
        </authorList>
    </citation>
    <scope>NUCLEOTIDE SEQUENCE</scope>
    <source>
        <strain evidence="3">22-338</strain>
    </source>
</reference>
<evidence type="ECO:0000313" key="3">
    <source>
        <dbReference type="EMBL" id="MDC8637114.1"/>
    </source>
</evidence>
<dbReference type="AlphaFoldDB" id="A0A9X3YZH4"/>
<sequence>MSHMLNDIAVFFDDSEEGQRLLGFAADLAVEHGAHLIGICVASTPGLLPQDGFARGKAGPEVIHRHDASTTARLLRAGKCLTLVAARRGIAAEFRVVPPSDSGSDLALHSLYCDLVVVGDSDGSQTPPAWSSVRSLRQTGVPLLIIPRAWSGSRIGRRIVVAWNGSRQARRALSDALPLLVAAHWVNLLLVDPDRVPGRHGEEPGADMAAYLARHGVEVEVVRIASGERPVASALLAHAQEIGADLLVFGAYSRARLSEAVLGGVTRTLLAEPPLPLFVSH</sequence>
<dbReference type="InterPro" id="IPR006015">
    <property type="entry name" value="Universal_stress_UspA"/>
</dbReference>
<proteinExistence type="inferred from homology"/>
<dbReference type="Proteomes" id="UP001140230">
    <property type="component" value="Unassembled WGS sequence"/>
</dbReference>
<dbReference type="SUPFAM" id="SSF52402">
    <property type="entry name" value="Adenine nucleotide alpha hydrolases-like"/>
    <property type="match status" value="2"/>
</dbReference>
<dbReference type="PANTHER" id="PTHR46268:SF15">
    <property type="entry name" value="UNIVERSAL STRESS PROTEIN HP_0031"/>
    <property type="match status" value="1"/>
</dbReference>